<dbReference type="EMBL" id="JBHSAW010000004">
    <property type="protein sequence ID" value="MFC4095519.1"/>
    <property type="molecule type" value="Genomic_DNA"/>
</dbReference>
<dbReference type="Proteomes" id="UP001595814">
    <property type="component" value="Unassembled WGS sequence"/>
</dbReference>
<dbReference type="RefSeq" id="WP_192460809.1">
    <property type="nucleotide sequence ID" value="NZ_JACYFJ010000001.1"/>
</dbReference>
<protein>
    <recommendedName>
        <fullName evidence="3">Outer membrane protein beta-barrel domain-containing protein</fullName>
    </recommendedName>
</protein>
<evidence type="ECO:0000313" key="1">
    <source>
        <dbReference type="EMBL" id="MFC4095519.1"/>
    </source>
</evidence>
<sequence>MSRFLVPLMMCCTLGFSQNINFDQLGKEKWLRYNGGIAANSVYYDGTANRQAFTYYLTGSLNFNIAGLYSIPLSFTYSNQEFDFPNPFNFNRLSLHPSYKWATAHIGDVSMTFSPYTLAGHQFTGGGFDLNPEGKFQISAMYGRFLKATEYDEEHPEALTAFKRMGYGLKTAYDFDFMKLGVILFKANDEENSLINPFPIELGLSPKDNAVVSFESEFRLFDKARIHFEYAISGVTEDTRLTENRPTAGMLSFLLKENISTQYYNALNASFDYPAGNGSLGVGYERIDPDYKTLGAYYFNNDLENITVNASQSIFENKLNLNVNAGLQRDNLNNAKSSDQQRVVSAINANYTASERLGINASYSNFQSYTNIRDQFDYINQVGAYDNVDTLNYRQISQNANLGINYILKKTETKQHSTNLNLVYQNSTNQQEGETIEGGENSFYNGVASYTLGFPQQALNVSLAGNVSYNTVAEDNNLILGPTLAIGKQFFDKKLRSNFSSSYNSSFANGEQQNNVLNFRLGSNYTLYKKHNLNLNFLMLFRNSELNTGRDLTITFGYSYAFDNFKLDIDPGSRSPNERDPRNKENTLSFRYRNATYSGTIPSLNEQLTNVYTSAPFSNIPQFKKDELKILLATVKEQKREDRYKESALTFLAELYAFGDFEKVYEEALHSVISSIQDDMKKIDMALENLFVAKKLEVDEHPLHNKKEEDYSQRDKALAPRYQALVAEQQTRLEKLVGHRWMETQFAEFTSMADIEKGTGFLKEFKKDYALKSFEMFEKTENVNQLETYLENEIIDFYYKKSLNLVNPEFFELKYINKN</sequence>
<proteinExistence type="predicted"/>
<evidence type="ECO:0000313" key="2">
    <source>
        <dbReference type="Proteomes" id="UP001595814"/>
    </source>
</evidence>
<comment type="caution">
    <text evidence="1">The sequence shown here is derived from an EMBL/GenBank/DDBJ whole genome shotgun (WGS) entry which is preliminary data.</text>
</comment>
<organism evidence="1 2">
    <name type="scientific">Euzebyella saccharophila</name>
    <dbReference type="NCBI Taxonomy" id="679664"/>
    <lineage>
        <taxon>Bacteria</taxon>
        <taxon>Pseudomonadati</taxon>
        <taxon>Bacteroidota</taxon>
        <taxon>Flavobacteriia</taxon>
        <taxon>Flavobacteriales</taxon>
        <taxon>Flavobacteriaceae</taxon>
        <taxon>Euzebyella</taxon>
    </lineage>
</organism>
<keyword evidence="2" id="KW-1185">Reference proteome</keyword>
<gene>
    <name evidence="1" type="ORF">ACFOUT_06515</name>
</gene>
<reference evidence="2" key="1">
    <citation type="journal article" date="2019" name="Int. J. Syst. Evol. Microbiol.">
        <title>The Global Catalogue of Microorganisms (GCM) 10K type strain sequencing project: providing services to taxonomists for standard genome sequencing and annotation.</title>
        <authorList>
            <consortium name="The Broad Institute Genomics Platform"/>
            <consortium name="The Broad Institute Genome Sequencing Center for Infectious Disease"/>
            <person name="Wu L."/>
            <person name="Ma J."/>
        </authorList>
    </citation>
    <scope>NUCLEOTIDE SEQUENCE [LARGE SCALE GENOMIC DNA]</scope>
    <source>
        <strain evidence="2">CECT 7477</strain>
    </source>
</reference>
<evidence type="ECO:0008006" key="3">
    <source>
        <dbReference type="Google" id="ProtNLM"/>
    </source>
</evidence>
<accession>A0ABV8JMC1</accession>
<name>A0ABV8JMC1_9FLAO</name>